<dbReference type="InterPro" id="IPR029044">
    <property type="entry name" value="Nucleotide-diphossugar_trans"/>
</dbReference>
<keyword evidence="3" id="KW-1185">Reference proteome</keyword>
<evidence type="ECO:0000259" key="1">
    <source>
        <dbReference type="Pfam" id="PF00535"/>
    </source>
</evidence>
<name>A0ABT2G8X4_9BACT</name>
<evidence type="ECO:0000313" key="3">
    <source>
        <dbReference type="Proteomes" id="UP001206788"/>
    </source>
</evidence>
<comment type="caution">
    <text evidence="2">The sequence shown here is derived from an EMBL/GenBank/DDBJ whole genome shotgun (WGS) entry which is preliminary data.</text>
</comment>
<evidence type="ECO:0000313" key="2">
    <source>
        <dbReference type="EMBL" id="MCS5491654.1"/>
    </source>
</evidence>
<accession>A0ABT2G8X4</accession>
<dbReference type="PANTHER" id="PTHR22916:SF3">
    <property type="entry name" value="UDP-GLCNAC:BETAGAL BETA-1,3-N-ACETYLGLUCOSAMINYLTRANSFERASE-LIKE PROTEIN 1"/>
    <property type="match status" value="1"/>
</dbReference>
<dbReference type="Pfam" id="PF00535">
    <property type="entry name" value="Glycos_transf_2"/>
    <property type="match status" value="1"/>
</dbReference>
<organism evidence="2 3">
    <name type="scientific">Algoriphagus limi</name>
    <dbReference type="NCBI Taxonomy" id="2975273"/>
    <lineage>
        <taxon>Bacteria</taxon>
        <taxon>Pseudomonadati</taxon>
        <taxon>Bacteroidota</taxon>
        <taxon>Cytophagia</taxon>
        <taxon>Cytophagales</taxon>
        <taxon>Cyclobacteriaceae</taxon>
        <taxon>Algoriphagus</taxon>
    </lineage>
</organism>
<protein>
    <submittedName>
        <fullName evidence="2">Glycosyltransferase</fullName>
    </submittedName>
</protein>
<dbReference type="Proteomes" id="UP001206788">
    <property type="component" value="Unassembled WGS sequence"/>
</dbReference>
<gene>
    <name evidence="2" type="ORF">NY014_14525</name>
</gene>
<dbReference type="SUPFAM" id="SSF53448">
    <property type="entry name" value="Nucleotide-diphospho-sugar transferases"/>
    <property type="match status" value="1"/>
</dbReference>
<reference evidence="2 3" key="1">
    <citation type="submission" date="2022-08" db="EMBL/GenBank/DDBJ databases">
        <title>Algoriphagus sp. CAU 1643 isolated from mud.</title>
        <authorList>
            <person name="Kim W."/>
        </authorList>
    </citation>
    <scope>NUCLEOTIDE SEQUENCE [LARGE SCALE GENOMIC DNA]</scope>
    <source>
        <strain evidence="2 3">CAU 1643</strain>
    </source>
</reference>
<sequence>MLEKEEKVPEISILIPFKNAEKWIEECLESIITQSFPDFEVIGVNDFSQDKSALIFEEYVKKDPRFKLLSNTGHGVIPALDLAFSASKGKMITRMDPDDRMPEKRLEIMRNRLLRCDRHTVVTGKVLYFSEHEVSPGNLDYQSWLNDINMHGNQYAQIYRECVIASPNWLTYRENIDLIGGFGNLHYPEDYDLAIKWYERKINFEAVQELTLYWREHPDRSTHNSNYFTQKLFLELKINAFLKLDFRGGPLLIWGKNKKSELISKILKEHQVHFKIHDTKDFKLIEKISNPQLLVAIYPEEKERIEIQKYLTLIGLKEGTDWWWV</sequence>
<proteinExistence type="predicted"/>
<dbReference type="Gene3D" id="3.90.550.10">
    <property type="entry name" value="Spore Coat Polysaccharide Biosynthesis Protein SpsA, Chain A"/>
    <property type="match status" value="1"/>
</dbReference>
<dbReference type="RefSeq" id="WP_259415275.1">
    <property type="nucleotide sequence ID" value="NZ_JANWGH010000003.1"/>
</dbReference>
<dbReference type="CDD" id="cd00761">
    <property type="entry name" value="Glyco_tranf_GTA_type"/>
    <property type="match status" value="1"/>
</dbReference>
<feature type="domain" description="Glycosyltransferase 2-like" evidence="1">
    <location>
        <begin position="12"/>
        <end position="141"/>
    </location>
</feature>
<dbReference type="InterPro" id="IPR001173">
    <property type="entry name" value="Glyco_trans_2-like"/>
</dbReference>
<dbReference type="EMBL" id="JANWGH010000003">
    <property type="protein sequence ID" value="MCS5491654.1"/>
    <property type="molecule type" value="Genomic_DNA"/>
</dbReference>
<dbReference type="PANTHER" id="PTHR22916">
    <property type="entry name" value="GLYCOSYLTRANSFERASE"/>
    <property type="match status" value="1"/>
</dbReference>